<dbReference type="Gene3D" id="1.20.1440.230">
    <property type="entry name" value="NADH-ubiquinone oxidoreductase 51kDa subunit, iron-sulphur binding domain"/>
    <property type="match status" value="1"/>
</dbReference>
<dbReference type="PROSITE" id="PS51379">
    <property type="entry name" value="4FE4S_FER_2"/>
    <property type="match status" value="2"/>
</dbReference>
<keyword evidence="4" id="KW-0408">Iron</keyword>
<evidence type="ECO:0000313" key="8">
    <source>
        <dbReference type="Proteomes" id="UP000736328"/>
    </source>
</evidence>
<dbReference type="Proteomes" id="UP000736328">
    <property type="component" value="Unassembled WGS sequence"/>
</dbReference>
<dbReference type="FunFam" id="3.40.50.11540:FF:000001">
    <property type="entry name" value="NADH dehydrogenase [ubiquinone] flavoprotein 1, mitochondrial"/>
    <property type="match status" value="1"/>
</dbReference>
<dbReference type="InterPro" id="IPR037207">
    <property type="entry name" value="Nuop51_4Fe4S-bd_sf"/>
</dbReference>
<dbReference type="Gene3D" id="3.10.20.600">
    <property type="match status" value="1"/>
</dbReference>
<dbReference type="SUPFAM" id="SSF140490">
    <property type="entry name" value="Nqo1C-terminal domain-like"/>
    <property type="match status" value="1"/>
</dbReference>
<dbReference type="Gene3D" id="3.40.50.11540">
    <property type="entry name" value="NADH-ubiquinone oxidoreductase 51kDa subunit"/>
    <property type="match status" value="1"/>
</dbReference>
<dbReference type="NCBIfam" id="NF010120">
    <property type="entry name" value="PRK13596.1"/>
    <property type="match status" value="1"/>
</dbReference>
<name>A0A933I739_UNCT6</name>
<dbReference type="FunFam" id="1.20.1440.230:FF:000001">
    <property type="entry name" value="Mitochondrial NADH dehydrogenase flavoprotein 1"/>
    <property type="match status" value="1"/>
</dbReference>
<dbReference type="InterPro" id="IPR036249">
    <property type="entry name" value="Thioredoxin-like_sf"/>
</dbReference>
<dbReference type="InterPro" id="IPR011538">
    <property type="entry name" value="Nuo51_FMN-bd"/>
</dbReference>
<feature type="domain" description="4Fe-4S ferredoxin-type" evidence="6">
    <location>
        <begin position="566"/>
        <end position="595"/>
    </location>
</feature>
<dbReference type="SUPFAM" id="SSF142019">
    <property type="entry name" value="Nqo1 FMN-binding domain-like"/>
    <property type="match status" value="1"/>
</dbReference>
<dbReference type="PANTHER" id="PTHR43578:SF3">
    <property type="entry name" value="NADH-QUINONE OXIDOREDUCTASE SUBUNIT F"/>
    <property type="match status" value="1"/>
</dbReference>
<organism evidence="7 8">
    <name type="scientific">candidate division TA06 bacterium</name>
    <dbReference type="NCBI Taxonomy" id="2250710"/>
    <lineage>
        <taxon>Bacteria</taxon>
        <taxon>Bacteria division TA06</taxon>
    </lineage>
</organism>
<dbReference type="InterPro" id="IPR017900">
    <property type="entry name" value="4Fe4S_Fe_S_CS"/>
</dbReference>
<sequence>MTLIPESSKKQIYYGGESLLRTAAETKKNSLKSPDYRVLVGLGSCGIAAGGRKVMAALKDDIKKSKLNVALAETGCVGMCYREVLLDVYDQNGNLFTYGNMTPERLPRFVEEHLIKHQPVNDWLVRAHNMALPDDSFYAKQKRIVLRHCGVINPESIQDYQAHQGYKALEKALKTMTPEQVIKEVLDSGLRGRGGAGFPTGRKWQFARDSKNDQKYVICNGDEGDPGAFMDRSVLEGDPHNVMEGMLIAAYAIGAQEGYFYVRAEYPLAVKRLKLAISEAKKHGLLGQNIMGTGFNFEMKIQEGAGAFVCGEETALMASIEGKRGMPKLRPPFPAVSGLWGKPTNINNVETYANVPWIILNGGAAFAALGTEKSKGSKVFALAGQIVRGGLVEVPMGITMREIIYEVGGGIKGGRQFKAVQMGGPSGGCIPAALADTVIDYESVTQTGAIMGSGGMVVMDDTTCMVDIARFFLDFTQKESCGKCTFCRVGTKRMLEILDRITKGQGAEGDIEMLLELADKIKVSSLCGLGQTAPNPVLTTIKYFRDEYEAHIKQKKCPAHNCKELLTYEIIADKCVGCTACARVCPSSCIAGSVKKPHTIDQVKCVKCGSCAAKCKFDAIRVS</sequence>
<dbReference type="AlphaFoldDB" id="A0A933I739"/>
<dbReference type="Gene3D" id="6.10.250.1450">
    <property type="match status" value="1"/>
</dbReference>
<dbReference type="GO" id="GO:0051539">
    <property type="term" value="F:4 iron, 4 sulfur cluster binding"/>
    <property type="evidence" value="ECO:0007669"/>
    <property type="project" value="UniProtKB-KW"/>
</dbReference>
<evidence type="ECO:0000313" key="7">
    <source>
        <dbReference type="EMBL" id="MBI4725827.1"/>
    </source>
</evidence>
<dbReference type="Pfam" id="PF10589">
    <property type="entry name" value="NADH_4Fe-4S"/>
    <property type="match status" value="1"/>
</dbReference>
<comment type="similarity">
    <text evidence="1">Belongs to the complex I 51 kDa subunit family.</text>
</comment>
<feature type="domain" description="4Fe-4S ferredoxin-type" evidence="6">
    <location>
        <begin position="596"/>
        <end position="623"/>
    </location>
</feature>
<dbReference type="SMART" id="SM00928">
    <property type="entry name" value="NADH_4Fe-4S"/>
    <property type="match status" value="1"/>
</dbReference>
<evidence type="ECO:0000256" key="3">
    <source>
        <dbReference type="ARBA" id="ARBA00022723"/>
    </source>
</evidence>
<dbReference type="SUPFAM" id="SSF142984">
    <property type="entry name" value="Nqo1 middle domain-like"/>
    <property type="match status" value="1"/>
</dbReference>
<dbReference type="EMBL" id="JACQXR010000011">
    <property type="protein sequence ID" value="MBI4725827.1"/>
    <property type="molecule type" value="Genomic_DNA"/>
</dbReference>
<dbReference type="Gene3D" id="3.30.70.20">
    <property type="match status" value="1"/>
</dbReference>
<dbReference type="PANTHER" id="PTHR43578">
    <property type="entry name" value="NADH-QUINONE OXIDOREDUCTASE SUBUNIT F"/>
    <property type="match status" value="1"/>
</dbReference>
<gene>
    <name evidence="7" type="primary">nuoF</name>
    <name evidence="7" type="ORF">HY768_01145</name>
</gene>
<dbReference type="GO" id="GO:0046872">
    <property type="term" value="F:metal ion binding"/>
    <property type="evidence" value="ECO:0007669"/>
    <property type="project" value="UniProtKB-KW"/>
</dbReference>
<dbReference type="InterPro" id="IPR017896">
    <property type="entry name" value="4Fe4S_Fe-S-bd"/>
</dbReference>
<comment type="caution">
    <text evidence="7">The sequence shown here is derived from an EMBL/GenBank/DDBJ whole genome shotgun (WGS) entry which is preliminary data.</text>
</comment>
<protein>
    <submittedName>
        <fullName evidence="7">NADH-quinone oxidoreductase subunit NuoF</fullName>
    </submittedName>
</protein>
<evidence type="ECO:0000256" key="1">
    <source>
        <dbReference type="ARBA" id="ARBA00007523"/>
    </source>
</evidence>
<proteinExistence type="inferred from homology"/>
<evidence type="ECO:0000256" key="5">
    <source>
        <dbReference type="ARBA" id="ARBA00023014"/>
    </source>
</evidence>
<evidence type="ECO:0000259" key="6">
    <source>
        <dbReference type="PROSITE" id="PS51379"/>
    </source>
</evidence>
<dbReference type="Pfam" id="PF00037">
    <property type="entry name" value="Fer4"/>
    <property type="match status" value="1"/>
</dbReference>
<keyword evidence="2" id="KW-0004">4Fe-4S</keyword>
<evidence type="ECO:0000256" key="4">
    <source>
        <dbReference type="ARBA" id="ARBA00023004"/>
    </source>
</evidence>
<accession>A0A933I739</accession>
<reference evidence="7" key="1">
    <citation type="submission" date="2020-07" db="EMBL/GenBank/DDBJ databases">
        <title>Huge and variable diversity of episymbiotic CPR bacteria and DPANN archaea in groundwater ecosystems.</title>
        <authorList>
            <person name="He C.Y."/>
            <person name="Keren R."/>
            <person name="Whittaker M."/>
            <person name="Farag I.F."/>
            <person name="Doudna J."/>
            <person name="Cate J.H.D."/>
            <person name="Banfield J.F."/>
        </authorList>
    </citation>
    <scope>NUCLEOTIDE SEQUENCE</scope>
    <source>
        <strain evidence="7">NC_groundwater_1520_Pr4_B-0.1um_53_5</strain>
    </source>
</reference>
<dbReference type="CDD" id="cd02980">
    <property type="entry name" value="TRX_Fd_family"/>
    <property type="match status" value="1"/>
</dbReference>
<evidence type="ECO:0000256" key="2">
    <source>
        <dbReference type="ARBA" id="ARBA00022485"/>
    </source>
</evidence>
<dbReference type="InterPro" id="IPR037225">
    <property type="entry name" value="Nuo51_FMN-bd_sf"/>
</dbReference>
<dbReference type="PROSITE" id="PS00198">
    <property type="entry name" value="4FE4S_FER_1"/>
    <property type="match status" value="1"/>
</dbReference>
<keyword evidence="3" id="KW-0479">Metal-binding</keyword>
<dbReference type="Gene3D" id="3.40.30.10">
    <property type="entry name" value="Glutaredoxin"/>
    <property type="match status" value="1"/>
</dbReference>
<dbReference type="Pfam" id="PF01512">
    <property type="entry name" value="Complex1_51K"/>
    <property type="match status" value="1"/>
</dbReference>
<dbReference type="InterPro" id="IPR019575">
    <property type="entry name" value="Nuop51_4Fe4S-bd"/>
</dbReference>
<keyword evidence="5" id="KW-0411">Iron-sulfur</keyword>
<dbReference type="SUPFAM" id="SSF54862">
    <property type="entry name" value="4Fe-4S ferredoxins"/>
    <property type="match status" value="1"/>
</dbReference>
<dbReference type="SUPFAM" id="SSF52833">
    <property type="entry name" value="Thioredoxin-like"/>
    <property type="match status" value="1"/>
</dbReference>